<dbReference type="Gene3D" id="3.30.1330.130">
    <property type="match status" value="1"/>
</dbReference>
<dbReference type="Proteomes" id="UP000000939">
    <property type="component" value="Chromosome"/>
</dbReference>
<evidence type="ECO:0000313" key="3">
    <source>
        <dbReference type="Proteomes" id="UP000000939"/>
    </source>
</evidence>
<evidence type="ECO:0000259" key="1">
    <source>
        <dbReference type="Pfam" id="PF02663"/>
    </source>
</evidence>
<keyword evidence="3" id="KW-1185">Reference proteome</keyword>
<reference evidence="2 3" key="1">
    <citation type="journal article" date="2010" name="Stand. Genomic Sci.">
        <title>Complete genome sequence of Arcobacter nitrofigilis type strain (CI).</title>
        <authorList>
            <person name="Pati A."/>
            <person name="Gronow S."/>
            <person name="Lapidus A."/>
            <person name="Copeland A."/>
            <person name="Glavina Del Rio T."/>
            <person name="Nolan M."/>
            <person name="Lucas S."/>
            <person name="Tice H."/>
            <person name="Cheng J.F."/>
            <person name="Han C."/>
            <person name="Chertkov O."/>
            <person name="Bruce D."/>
            <person name="Tapia R."/>
            <person name="Goodwin L."/>
            <person name="Pitluck S."/>
            <person name="Liolios K."/>
            <person name="Ivanova N."/>
            <person name="Mavromatis K."/>
            <person name="Chen A."/>
            <person name="Palaniappan K."/>
            <person name="Land M."/>
            <person name="Hauser L."/>
            <person name="Chang Y.J."/>
            <person name="Jeffries C.D."/>
            <person name="Detter J.C."/>
            <person name="Rohde M."/>
            <person name="Goker M."/>
            <person name="Bristow J."/>
            <person name="Eisen J.A."/>
            <person name="Markowitz V."/>
            <person name="Hugenholtz P."/>
            <person name="Klenk H.P."/>
            <person name="Kyrpides N.C."/>
        </authorList>
    </citation>
    <scope>NUCLEOTIDE SEQUENCE [LARGE SCALE GENOMIC DNA]</scope>
    <source>
        <strain evidence="3">ATCC 33309 / DSM 7299 / CCUG 15893 / LMG 7604 / NCTC 12251 / CI</strain>
    </source>
</reference>
<dbReference type="STRING" id="572480.Arnit_0547"/>
<dbReference type="eggNOG" id="COG2191">
    <property type="taxonomic scope" value="Bacteria"/>
</dbReference>
<dbReference type="Pfam" id="PF02663">
    <property type="entry name" value="FmdE"/>
    <property type="match status" value="1"/>
</dbReference>
<accession>D5UZH5</accession>
<evidence type="ECO:0000313" key="2">
    <source>
        <dbReference type="EMBL" id="ADG92212.1"/>
    </source>
</evidence>
<dbReference type="OrthoDB" id="259311at2"/>
<sequence length="199" mass="22762">MNYPEFFDKIPQIKLKDNLSSFLGAFSDGELVFSYKEIVKSAGHSCPTVLGAYLMTYKALEELYVNEIPLRGEIKIEFSNKQSDGVTGVISNVMSNITGATYDTGFKGLAGNFDRRHLMFFEKDIISNVRFTRVNNQNSVDVFYDTSSIKMSEELQFLMQKCLSKKANEEEIKEFGKLWQKRVEEIFNKIDEVISVVKV</sequence>
<gene>
    <name evidence="2" type="ordered locus">Arnit_0547</name>
</gene>
<dbReference type="HOGENOM" id="CLU_1253797_0_0_7"/>
<dbReference type="InterPro" id="IPR003814">
    <property type="entry name" value="FmdEsu_dom"/>
</dbReference>
<dbReference type="RefSeq" id="WP_013134357.1">
    <property type="nucleotide sequence ID" value="NC_014166.1"/>
</dbReference>
<name>D5UZH5_ARCNC</name>
<protein>
    <recommendedName>
        <fullName evidence="1">Formylmethanofuran dehydrogenase subunit E domain-containing protein</fullName>
    </recommendedName>
</protein>
<dbReference type="EMBL" id="CP001999">
    <property type="protein sequence ID" value="ADG92212.1"/>
    <property type="molecule type" value="Genomic_DNA"/>
</dbReference>
<proteinExistence type="predicted"/>
<dbReference type="AlphaFoldDB" id="D5UZH5"/>
<organism evidence="2 3">
    <name type="scientific">Arcobacter nitrofigilis (strain ATCC 33309 / DSM 7299 / CCUG 15893 / LMG 7604 / NCTC 12251 / CI)</name>
    <name type="common">Campylobacter nitrofigilis</name>
    <dbReference type="NCBI Taxonomy" id="572480"/>
    <lineage>
        <taxon>Bacteria</taxon>
        <taxon>Pseudomonadati</taxon>
        <taxon>Campylobacterota</taxon>
        <taxon>Epsilonproteobacteria</taxon>
        <taxon>Campylobacterales</taxon>
        <taxon>Arcobacteraceae</taxon>
        <taxon>Arcobacter</taxon>
    </lineage>
</organism>
<feature type="domain" description="Formylmethanofuran dehydrogenase subunit E" evidence="1">
    <location>
        <begin position="43"/>
        <end position="192"/>
    </location>
</feature>
<dbReference type="KEGG" id="ant:Arnit_0547"/>